<feature type="domain" description="TonB-dependent receptor plug" evidence="12">
    <location>
        <begin position="56"/>
        <end position="164"/>
    </location>
</feature>
<dbReference type="RefSeq" id="WP_130253934.1">
    <property type="nucleotide sequence ID" value="NZ_PPSX01000009.1"/>
</dbReference>
<dbReference type="SUPFAM" id="SSF56935">
    <property type="entry name" value="Porins"/>
    <property type="match status" value="1"/>
</dbReference>
<protein>
    <submittedName>
        <fullName evidence="13">TonB-dependent receptor</fullName>
    </submittedName>
</protein>
<keyword evidence="5 9" id="KW-0798">TonB box</keyword>
<dbReference type="AlphaFoldDB" id="A0A4Q7IU35"/>
<accession>A0A4Q7IU35</accession>
<dbReference type="InterPro" id="IPR039426">
    <property type="entry name" value="TonB-dep_rcpt-like"/>
</dbReference>
<dbReference type="InterPro" id="IPR000531">
    <property type="entry name" value="Beta-barrel_TonB"/>
</dbReference>
<dbReference type="Pfam" id="PF00593">
    <property type="entry name" value="TonB_dep_Rec_b-barrel"/>
    <property type="match status" value="1"/>
</dbReference>
<reference evidence="13 14" key="1">
    <citation type="submission" date="2018-01" db="EMBL/GenBank/DDBJ databases">
        <title>Co-occurrence of chitin degradation, pigmentation and bioactivity in marine Pseudoalteromonas.</title>
        <authorList>
            <person name="Paulsen S."/>
            <person name="Gram L."/>
            <person name="Machado H."/>
        </authorList>
    </citation>
    <scope>NUCLEOTIDE SEQUENCE [LARGE SCALE GENOMIC DNA]</scope>
    <source>
        <strain evidence="13 14">S3898</strain>
    </source>
</reference>
<dbReference type="PANTHER" id="PTHR47234:SF2">
    <property type="entry name" value="TONB-DEPENDENT RECEPTOR"/>
    <property type="match status" value="1"/>
</dbReference>
<evidence type="ECO:0000256" key="8">
    <source>
        <dbReference type="PROSITE-ProRule" id="PRU01360"/>
    </source>
</evidence>
<dbReference type="Gene3D" id="2.170.130.10">
    <property type="entry name" value="TonB-dependent receptor, plug domain"/>
    <property type="match status" value="1"/>
</dbReference>
<evidence type="ECO:0000313" key="14">
    <source>
        <dbReference type="Proteomes" id="UP000291338"/>
    </source>
</evidence>
<keyword evidence="13" id="KW-0675">Receptor</keyword>
<evidence type="ECO:0000256" key="9">
    <source>
        <dbReference type="RuleBase" id="RU003357"/>
    </source>
</evidence>
<dbReference type="InterPro" id="IPR037066">
    <property type="entry name" value="Plug_dom_sf"/>
</dbReference>
<dbReference type="Proteomes" id="UP000291338">
    <property type="component" value="Unassembled WGS sequence"/>
</dbReference>
<evidence type="ECO:0000259" key="11">
    <source>
        <dbReference type="Pfam" id="PF00593"/>
    </source>
</evidence>
<evidence type="ECO:0000256" key="2">
    <source>
        <dbReference type="ARBA" id="ARBA00022448"/>
    </source>
</evidence>
<comment type="caution">
    <text evidence="13">The sequence shown here is derived from an EMBL/GenBank/DDBJ whole genome shotgun (WGS) entry which is preliminary data.</text>
</comment>
<gene>
    <name evidence="13" type="ORF">C1E23_01785</name>
</gene>
<feature type="signal peptide" evidence="10">
    <location>
        <begin position="1"/>
        <end position="30"/>
    </location>
</feature>
<dbReference type="EMBL" id="PPSX01000009">
    <property type="protein sequence ID" value="RZQ54767.1"/>
    <property type="molecule type" value="Genomic_DNA"/>
</dbReference>
<keyword evidence="10" id="KW-0732">Signal</keyword>
<proteinExistence type="inferred from homology"/>
<dbReference type="InterPro" id="IPR012910">
    <property type="entry name" value="Plug_dom"/>
</dbReference>
<comment type="similarity">
    <text evidence="8 9">Belongs to the TonB-dependent receptor family.</text>
</comment>
<evidence type="ECO:0000256" key="1">
    <source>
        <dbReference type="ARBA" id="ARBA00004571"/>
    </source>
</evidence>
<name>A0A4Q7IU35_9GAMM</name>
<evidence type="ECO:0000256" key="10">
    <source>
        <dbReference type="SAM" id="SignalP"/>
    </source>
</evidence>
<evidence type="ECO:0000256" key="4">
    <source>
        <dbReference type="ARBA" id="ARBA00022692"/>
    </source>
</evidence>
<evidence type="ECO:0000313" key="13">
    <source>
        <dbReference type="EMBL" id="RZQ54767.1"/>
    </source>
</evidence>
<dbReference type="GO" id="GO:0009279">
    <property type="term" value="C:cell outer membrane"/>
    <property type="evidence" value="ECO:0007669"/>
    <property type="project" value="UniProtKB-SubCell"/>
</dbReference>
<keyword evidence="2 8" id="KW-0813">Transport</keyword>
<dbReference type="Pfam" id="PF07715">
    <property type="entry name" value="Plug"/>
    <property type="match status" value="1"/>
</dbReference>
<dbReference type="PROSITE" id="PS52016">
    <property type="entry name" value="TONB_DEPENDENT_REC_3"/>
    <property type="match status" value="1"/>
</dbReference>
<evidence type="ECO:0000259" key="12">
    <source>
        <dbReference type="Pfam" id="PF07715"/>
    </source>
</evidence>
<organism evidence="13 14">
    <name type="scientific">Pseudoalteromonas phenolica</name>
    <dbReference type="NCBI Taxonomy" id="161398"/>
    <lineage>
        <taxon>Bacteria</taxon>
        <taxon>Pseudomonadati</taxon>
        <taxon>Pseudomonadota</taxon>
        <taxon>Gammaproteobacteria</taxon>
        <taxon>Alteromonadales</taxon>
        <taxon>Pseudoalteromonadaceae</taxon>
        <taxon>Pseudoalteromonas</taxon>
    </lineage>
</organism>
<dbReference type="PANTHER" id="PTHR47234">
    <property type="match status" value="1"/>
</dbReference>
<evidence type="ECO:0000256" key="7">
    <source>
        <dbReference type="ARBA" id="ARBA00023237"/>
    </source>
</evidence>
<keyword evidence="4 8" id="KW-0812">Transmembrane</keyword>
<feature type="domain" description="TonB-dependent receptor-like beta-barrel" evidence="11">
    <location>
        <begin position="406"/>
        <end position="921"/>
    </location>
</feature>
<keyword evidence="6 8" id="KW-0472">Membrane</keyword>
<sequence length="958" mass="101784">MLNNKVSKAVRLALAFGAASSAVFTASSFANDEDGAEAVERIEVTGSRIRKAEYTSNAPVASVDSEQFVLTKTVNTESLLNTLPQVVPGLDRTSNNPGNGTATVNLRGLGSNRTLVLINGTRAVPTSSSGVVDINSIPTALIQNVEVLTGGASAVYGSDAVAGVVNFILKKDFEGINTNVGYEQTAEGDAGIFNADFTIGGNFAEDKGNIVFNVAYTKRDDAFQGDRDFSSVALFDDGNGGLEPGGSSGVPGTAIFNGGFSSYSDSAGVIFGQDGSVRPFVAGGDVNDFYNYAPVNYMQLPQERTQFSTIARYELSDNAELYGRAMFTDSYVPSQLAPTPIFQTSEFTLDGSPFITPEAQKVISDAIGVTDEDGNLIDSDGDGIADTASALVRRRLEEVGPRRSESTFTSYQYQFGVKGFIGDSVWGYDAYYQKGTTRNSEAQLGNVNRGRFNQALLLDLSDPTGNTCKDPSSSGSTTACAPINIFGEGNISEAGAAYLRTAVNSSSVYTQEMIGLNFSGDSSDFFELPGGAVGISVGYEKRDEDFEFLPSQDLASGDIAGFNGAPPVSGGFDVSSFNAELYFPIFVGEDWADLLDLELAYRTADYSTVGSVSSYKVAGSYAPIEEVRFRVGYNTAVRAPNISELFSPQSEGFPGATDPCSEQGTDKSSAVGAICTGTGVPNNVLFNPAINLPAGQVRAISGGNPELMEEEATTLTVGLVFTPSDDISFGIDYFDIQIDDVIASFGGGANNILATCYDPSSAKGGLGSVYCDTIKRRGDGTIESVLTLSQNIAKVTLKGVDVAANYSFEALGGDIAVDYMGTFTTESNSFPEVGEDPIECAGMFGQDCGEPTPKYKHRMTFKWSNDDITAQLMWRHVGKVNDDDDDTDYTVEEISGFNYFGLSGSYSFAENYNVTLGIRNLFDKTPPVIGGNDEQANTYPATYDIFGRTYSLSFNASF</sequence>
<comment type="subcellular location">
    <subcellularLocation>
        <location evidence="1 8">Cell outer membrane</location>
        <topology evidence="1 8">Multi-pass membrane protein</topology>
    </subcellularLocation>
</comment>
<keyword evidence="3 8" id="KW-1134">Transmembrane beta strand</keyword>
<feature type="chain" id="PRO_5020648296" evidence="10">
    <location>
        <begin position="31"/>
        <end position="958"/>
    </location>
</feature>
<dbReference type="InterPro" id="IPR036942">
    <property type="entry name" value="Beta-barrel_TonB_sf"/>
</dbReference>
<evidence type="ECO:0000256" key="3">
    <source>
        <dbReference type="ARBA" id="ARBA00022452"/>
    </source>
</evidence>
<evidence type="ECO:0000256" key="5">
    <source>
        <dbReference type="ARBA" id="ARBA00023077"/>
    </source>
</evidence>
<evidence type="ECO:0000256" key="6">
    <source>
        <dbReference type="ARBA" id="ARBA00023136"/>
    </source>
</evidence>
<dbReference type="Gene3D" id="2.40.170.20">
    <property type="entry name" value="TonB-dependent receptor, beta-barrel domain"/>
    <property type="match status" value="1"/>
</dbReference>
<keyword evidence="7 8" id="KW-0998">Cell outer membrane</keyword>